<keyword evidence="1 2" id="KW-0732">Signal</keyword>
<evidence type="ECO:0000313" key="4">
    <source>
        <dbReference type="Proteomes" id="UP000663802"/>
    </source>
</evidence>
<name>A0ABQ1EC76_9CLOT</name>
<accession>A0ABQ1EC76</accession>
<protein>
    <submittedName>
        <fullName evidence="3">Sugar ABC transporter substrate-binding protein</fullName>
    </submittedName>
</protein>
<organism evidence="3 4">
    <name type="scientific">Clostridium zeae</name>
    <dbReference type="NCBI Taxonomy" id="2759022"/>
    <lineage>
        <taxon>Bacteria</taxon>
        <taxon>Bacillati</taxon>
        <taxon>Bacillota</taxon>
        <taxon>Clostridia</taxon>
        <taxon>Eubacteriales</taxon>
        <taxon>Clostridiaceae</taxon>
        <taxon>Clostridium</taxon>
    </lineage>
</organism>
<evidence type="ECO:0000313" key="3">
    <source>
        <dbReference type="EMBL" id="GFZ32103.1"/>
    </source>
</evidence>
<dbReference type="PROSITE" id="PS51257">
    <property type="entry name" value="PROKAR_LIPOPROTEIN"/>
    <property type="match status" value="1"/>
</dbReference>
<dbReference type="PANTHER" id="PTHR43649">
    <property type="entry name" value="ARABINOSE-BINDING PROTEIN-RELATED"/>
    <property type="match status" value="1"/>
</dbReference>
<feature type="signal peptide" evidence="2">
    <location>
        <begin position="1"/>
        <end position="21"/>
    </location>
</feature>
<sequence length="550" mass="61845">MKKKVISAMLATIILTTGLLSGCKSDDNKNDAKKVQINASGLPIVKDKLTVKMVAPVPPLTPDYNDMTIFKTLEKNTNIHVDWNNIPDSDYDTKKSLLLASGDLPDAFYNGKFSDQDVDKYSKDGTIIPLNDLIDKYMPNVKKLFEDEPDLKKFVTSPDGKIYSLPNGEELGSGKEWIAAMPHFMFINKKWLDKLGLKVPTTLDELHDVLVAFKDKDPNGDGKKNEIPLSFLNMWWCADIGTLFGGFGVPDINVHQASDQVNNILDHMNVKDGKVYYAASQPEYKQAISYFSKWVKEGLIDKEAFTYTDEKAFLSKGKSPDNNLGAFMWWEETEVVGANREKDYVQVGPLKGPDGKLVVGNWNGTPWGRGAVVLTKKAVEDGSAEAIARWYDELYAPKMAAQIHWGPIGEAFKEENGKLVQSIPKGEDPGEYRRKVAPNGVGVVTAKDFQTIVDPEPRAKVRMDRIKQFYSPVSVDEKIGSLFYTSEENAKIAEIKPDLQNYVAKKRAQWLMNGNVDAEWDQYLSDLKKLRLDEYLQIIQAAYDRMNKTK</sequence>
<reference evidence="3 4" key="1">
    <citation type="journal article" date="2021" name="Int. J. Syst. Evol. Microbiol.">
        <title>Clostridium zeae sp. nov., isolated from corn silage.</title>
        <authorList>
            <person name="Kobayashi H."/>
            <person name="Tanizawa Y."/>
            <person name="Yagura M."/>
            <person name="Sakamoto M."/>
            <person name="Ohkuma M."/>
            <person name="Tohno M."/>
        </authorList>
    </citation>
    <scope>NUCLEOTIDE SEQUENCE [LARGE SCALE GENOMIC DNA]</scope>
    <source>
        <strain evidence="3 4">CSC2</strain>
    </source>
</reference>
<evidence type="ECO:0000256" key="1">
    <source>
        <dbReference type="ARBA" id="ARBA00022729"/>
    </source>
</evidence>
<evidence type="ECO:0000256" key="2">
    <source>
        <dbReference type="SAM" id="SignalP"/>
    </source>
</evidence>
<dbReference type="SUPFAM" id="SSF53850">
    <property type="entry name" value="Periplasmic binding protein-like II"/>
    <property type="match status" value="1"/>
</dbReference>
<keyword evidence="4" id="KW-1185">Reference proteome</keyword>
<dbReference type="Proteomes" id="UP000663802">
    <property type="component" value="Unassembled WGS sequence"/>
</dbReference>
<comment type="caution">
    <text evidence="3">The sequence shown here is derived from an EMBL/GenBank/DDBJ whole genome shotgun (WGS) entry which is preliminary data.</text>
</comment>
<gene>
    <name evidence="3" type="ORF">CSC2_26290</name>
</gene>
<dbReference type="RefSeq" id="WP_206870376.1">
    <property type="nucleotide sequence ID" value="NZ_BMBA01000002.1"/>
</dbReference>
<proteinExistence type="predicted"/>
<feature type="chain" id="PRO_5047244060" evidence="2">
    <location>
        <begin position="22"/>
        <end position="550"/>
    </location>
</feature>
<dbReference type="EMBL" id="BMBA01000002">
    <property type="protein sequence ID" value="GFZ32103.1"/>
    <property type="molecule type" value="Genomic_DNA"/>
</dbReference>
<dbReference type="PANTHER" id="PTHR43649:SF33">
    <property type="entry name" value="POLYGALACTURONAN_RHAMNOGALACTURONAN-BINDING PROTEIN YTCQ"/>
    <property type="match status" value="1"/>
</dbReference>
<dbReference type="Gene3D" id="3.40.190.10">
    <property type="entry name" value="Periplasmic binding protein-like II"/>
    <property type="match status" value="2"/>
</dbReference>
<dbReference type="InterPro" id="IPR050490">
    <property type="entry name" value="Bact_solute-bd_prot1"/>
</dbReference>